<dbReference type="InterPro" id="IPR002182">
    <property type="entry name" value="NB-ARC"/>
</dbReference>
<sequence>MAQQTVHIDARYGIPTDVGRDQIVNYYGVAQSVPSGQPSSSLSFNDAPIDLLSSHFTGREDELDHIGKAFGMDHGRVPARCAVYGMPGIGKTQLTLQYAMQAYSRQRYSVVFWISGATVEKLNQGLTKVLTLVGHPDRDHPKQSTRLTSARRWLEESDVNGCSKWLLIFDNVAQEAVGFLKEHLPRQNLMGNILLTTRTEAAAEAVVAVAGKQHDILELCAPDLRNAANQLLKEAGVDMSDTGAASISGAEALVKSVGRLPLAITHAASLARQSHKNLDYVLRLYQGAHKFELMDLENNLSNYEQKSVAVTFGSQLKELESRSPDCSNLLRVISFFDPEGIPLDMITEGVKGLRLHSASNSRSSDITPTSKPTQSILHKLATKLQLRRAKPTITTQVSTDEQINGPIMDPQLESLIALMSSPVQLQQAIQHLRQLSLVGYKSTEDTSALRIHDLIQIIIQESARRDGRQYHWFHVATVLACDAFRHVDDPFSHTCWAQCEMFHPHIQSLTKWDDEHTIGNSELRRANMRIGQYLKSRGRYSEAEALFKRALTSTEKLLGPEHPDSLTIVQNISSVYWRQGRYDQAEALCNRTLTGREKVLGPQHPKTLETMHTYATVYRLQKRFVEAEKLYERALASREKLLGPEHPDTLQTVNNLAVLYHVQDRYIEAETLFRRALAGREKSFGQDHKETLGTVNNLAMVYELQGRFKEAEELYGQALRGQETLLGYEHPNTLRTVQNLAHTYHLHRRWDEAETLYQRALTGREKVLGLDHPDTLVTVREFAELLKDQSRNAEAMILHKDFPLAFKSQ</sequence>
<dbReference type="GO" id="GO:0043531">
    <property type="term" value="F:ADP binding"/>
    <property type="evidence" value="ECO:0007669"/>
    <property type="project" value="InterPro"/>
</dbReference>
<name>A0A0C3BN31_PILCF</name>
<gene>
    <name evidence="2" type="ORF">PILCRDRAFT_824135</name>
</gene>
<reference evidence="3" key="2">
    <citation type="submission" date="2015-01" db="EMBL/GenBank/DDBJ databases">
        <title>Evolutionary Origins and Diversification of the Mycorrhizal Mutualists.</title>
        <authorList>
            <consortium name="DOE Joint Genome Institute"/>
            <consortium name="Mycorrhizal Genomics Consortium"/>
            <person name="Kohler A."/>
            <person name="Kuo A."/>
            <person name="Nagy L.G."/>
            <person name="Floudas D."/>
            <person name="Copeland A."/>
            <person name="Barry K.W."/>
            <person name="Cichocki N."/>
            <person name="Veneault-Fourrey C."/>
            <person name="LaButti K."/>
            <person name="Lindquist E.A."/>
            <person name="Lipzen A."/>
            <person name="Lundell T."/>
            <person name="Morin E."/>
            <person name="Murat C."/>
            <person name="Riley R."/>
            <person name="Ohm R."/>
            <person name="Sun H."/>
            <person name="Tunlid A."/>
            <person name="Henrissat B."/>
            <person name="Grigoriev I.V."/>
            <person name="Hibbett D.S."/>
            <person name="Martin F."/>
        </authorList>
    </citation>
    <scope>NUCLEOTIDE SEQUENCE [LARGE SCALE GENOMIC DNA]</scope>
    <source>
        <strain evidence="3">F 1598</strain>
    </source>
</reference>
<dbReference type="PANTHER" id="PTHR46082:SF6">
    <property type="entry name" value="AAA+ ATPASE DOMAIN-CONTAINING PROTEIN-RELATED"/>
    <property type="match status" value="1"/>
</dbReference>
<dbReference type="STRING" id="765440.A0A0C3BN31"/>
<dbReference type="InterPro" id="IPR011990">
    <property type="entry name" value="TPR-like_helical_dom_sf"/>
</dbReference>
<dbReference type="SMART" id="SM00028">
    <property type="entry name" value="TPR"/>
    <property type="match status" value="6"/>
</dbReference>
<dbReference type="InParanoid" id="A0A0C3BN31"/>
<reference evidence="2 3" key="1">
    <citation type="submission" date="2014-04" db="EMBL/GenBank/DDBJ databases">
        <authorList>
            <consortium name="DOE Joint Genome Institute"/>
            <person name="Kuo A."/>
            <person name="Tarkka M."/>
            <person name="Buscot F."/>
            <person name="Kohler A."/>
            <person name="Nagy L.G."/>
            <person name="Floudas D."/>
            <person name="Copeland A."/>
            <person name="Barry K.W."/>
            <person name="Cichocki N."/>
            <person name="Veneault-Fourrey C."/>
            <person name="LaButti K."/>
            <person name="Lindquist E.A."/>
            <person name="Lipzen A."/>
            <person name="Lundell T."/>
            <person name="Morin E."/>
            <person name="Murat C."/>
            <person name="Sun H."/>
            <person name="Tunlid A."/>
            <person name="Henrissat B."/>
            <person name="Grigoriev I.V."/>
            <person name="Hibbett D.S."/>
            <person name="Martin F."/>
            <person name="Nordberg H.P."/>
            <person name="Cantor M.N."/>
            <person name="Hua S.X."/>
        </authorList>
    </citation>
    <scope>NUCLEOTIDE SEQUENCE [LARGE SCALE GENOMIC DNA]</scope>
    <source>
        <strain evidence="2 3">F 1598</strain>
    </source>
</reference>
<dbReference type="PRINTS" id="PR00381">
    <property type="entry name" value="KINESINLIGHT"/>
</dbReference>
<dbReference type="Pfam" id="PF13374">
    <property type="entry name" value="TPR_10"/>
    <property type="match status" value="2"/>
</dbReference>
<dbReference type="InterPro" id="IPR053137">
    <property type="entry name" value="NLR-like"/>
</dbReference>
<dbReference type="Gene3D" id="3.40.50.300">
    <property type="entry name" value="P-loop containing nucleotide triphosphate hydrolases"/>
    <property type="match status" value="1"/>
</dbReference>
<dbReference type="SUPFAM" id="SSF52540">
    <property type="entry name" value="P-loop containing nucleoside triphosphate hydrolases"/>
    <property type="match status" value="1"/>
</dbReference>
<dbReference type="AlphaFoldDB" id="A0A0C3BN31"/>
<dbReference type="PANTHER" id="PTHR46082">
    <property type="entry name" value="ATP/GTP-BINDING PROTEIN-RELATED"/>
    <property type="match status" value="1"/>
</dbReference>
<dbReference type="InterPro" id="IPR019734">
    <property type="entry name" value="TPR_rpt"/>
</dbReference>
<proteinExistence type="predicted"/>
<dbReference type="SUPFAM" id="SSF48452">
    <property type="entry name" value="TPR-like"/>
    <property type="match status" value="1"/>
</dbReference>
<evidence type="ECO:0000313" key="2">
    <source>
        <dbReference type="EMBL" id="KIM78697.1"/>
    </source>
</evidence>
<dbReference type="Proteomes" id="UP000054166">
    <property type="component" value="Unassembled WGS sequence"/>
</dbReference>
<evidence type="ECO:0000259" key="1">
    <source>
        <dbReference type="Pfam" id="PF00931"/>
    </source>
</evidence>
<dbReference type="HOGENOM" id="CLU_000288_125_8_1"/>
<keyword evidence="3" id="KW-1185">Reference proteome</keyword>
<organism evidence="2 3">
    <name type="scientific">Piloderma croceum (strain F 1598)</name>
    <dbReference type="NCBI Taxonomy" id="765440"/>
    <lineage>
        <taxon>Eukaryota</taxon>
        <taxon>Fungi</taxon>
        <taxon>Dikarya</taxon>
        <taxon>Basidiomycota</taxon>
        <taxon>Agaricomycotina</taxon>
        <taxon>Agaricomycetes</taxon>
        <taxon>Agaricomycetidae</taxon>
        <taxon>Atheliales</taxon>
        <taxon>Atheliaceae</taxon>
        <taxon>Piloderma</taxon>
    </lineage>
</organism>
<dbReference type="InterPro" id="IPR027417">
    <property type="entry name" value="P-loop_NTPase"/>
</dbReference>
<dbReference type="Pfam" id="PF00931">
    <property type="entry name" value="NB-ARC"/>
    <property type="match status" value="1"/>
</dbReference>
<dbReference type="EMBL" id="KN833014">
    <property type="protein sequence ID" value="KIM78697.1"/>
    <property type="molecule type" value="Genomic_DNA"/>
</dbReference>
<accession>A0A0C3BN31</accession>
<evidence type="ECO:0000313" key="3">
    <source>
        <dbReference type="Proteomes" id="UP000054166"/>
    </source>
</evidence>
<protein>
    <recommendedName>
        <fullName evidence="1">NB-ARC domain-containing protein</fullName>
    </recommendedName>
</protein>
<feature type="domain" description="NB-ARC" evidence="1">
    <location>
        <begin position="81"/>
        <end position="212"/>
    </location>
</feature>
<dbReference type="Gene3D" id="1.25.40.10">
    <property type="entry name" value="Tetratricopeptide repeat domain"/>
    <property type="match status" value="2"/>
</dbReference>
<dbReference type="Pfam" id="PF13424">
    <property type="entry name" value="TPR_12"/>
    <property type="match status" value="2"/>
</dbReference>
<dbReference type="OrthoDB" id="539810at2759"/>